<dbReference type="EMBL" id="MN739776">
    <property type="protein sequence ID" value="QHT25918.1"/>
    <property type="molecule type" value="Genomic_DNA"/>
</dbReference>
<evidence type="ECO:0000313" key="1">
    <source>
        <dbReference type="EMBL" id="QHT25918.1"/>
    </source>
</evidence>
<name>A0A6C0EAN0_9ZZZZ</name>
<sequence length="460" mass="55386">MNIEYNELFKDITIQLKGIDYDNQVIKLKPEYKKSKSISKEYYKSIRTIYSTYQSFYNPAKYVHSVSTYFGRSFFIPSYEFIDDTLNFQPTMSPLDTLNLIQYAKMLELYPFLQKHNKLLYHNKNTNTETLPQIFYLYQFFNKKAKCIKLKKINNDKYDFIILFNYDNHPNKNKEILNTANMINNLKIILTNLEKDGSAMIYIPSIFEKASRDLLFLLRLHFENVYVFHPHFYLHSWANFIICEKFKSNKITSDLSKELQLIINKKMPKINKLNLDLNNDMIDTDILSMNKNLLEHIDIFIKKPNFDKHRYLKFLLDFYMDYSKYFQINNFYLLKALNHDIKNIDIKNIKRILLVCINDYEIIDLLSLYHIDLYKCRKIKNMDYDNKINVIYDIKQTYNLIIIDHSKLKLNDVFEIYSKLNKNGYMIFYKSKMKNVKCFLDDVKYKLIEHNGNIVVQNSE</sequence>
<dbReference type="Gene3D" id="3.40.50.12760">
    <property type="match status" value="1"/>
</dbReference>
<dbReference type="InterPro" id="IPR029063">
    <property type="entry name" value="SAM-dependent_MTases_sf"/>
</dbReference>
<accession>A0A6C0EAN0</accession>
<proteinExistence type="predicted"/>
<protein>
    <submittedName>
        <fullName evidence="1">Uncharacterized protein</fullName>
    </submittedName>
</protein>
<dbReference type="SUPFAM" id="SSF53335">
    <property type="entry name" value="S-adenosyl-L-methionine-dependent methyltransferases"/>
    <property type="match status" value="1"/>
</dbReference>
<organism evidence="1">
    <name type="scientific">viral metagenome</name>
    <dbReference type="NCBI Taxonomy" id="1070528"/>
    <lineage>
        <taxon>unclassified sequences</taxon>
        <taxon>metagenomes</taxon>
        <taxon>organismal metagenomes</taxon>
    </lineage>
</organism>
<reference evidence="1" key="1">
    <citation type="journal article" date="2020" name="Nature">
        <title>Giant virus diversity and host interactions through global metagenomics.</title>
        <authorList>
            <person name="Schulz F."/>
            <person name="Roux S."/>
            <person name="Paez-Espino D."/>
            <person name="Jungbluth S."/>
            <person name="Walsh D.A."/>
            <person name="Denef V.J."/>
            <person name="McMahon K.D."/>
            <person name="Konstantinidis K.T."/>
            <person name="Eloe-Fadrosh E.A."/>
            <person name="Kyrpides N.C."/>
            <person name="Woyke T."/>
        </authorList>
    </citation>
    <scope>NUCLEOTIDE SEQUENCE</scope>
    <source>
        <strain evidence="1">GVMAG-M-3300023179-27</strain>
    </source>
</reference>
<dbReference type="AlphaFoldDB" id="A0A6C0EAN0"/>